<dbReference type="PANTHER" id="PTHR47843:SF2">
    <property type="entry name" value="BTB DOMAIN-CONTAINING PROTEIN"/>
    <property type="match status" value="1"/>
</dbReference>
<evidence type="ECO:0000256" key="1">
    <source>
        <dbReference type="SAM" id="MobiDB-lite"/>
    </source>
</evidence>
<name>W9W4J6_9EURO</name>
<feature type="compositionally biased region" description="Basic and acidic residues" evidence="1">
    <location>
        <begin position="20"/>
        <end position="43"/>
    </location>
</feature>
<feature type="region of interest" description="Disordered" evidence="1">
    <location>
        <begin position="20"/>
        <end position="47"/>
    </location>
</feature>
<dbReference type="Pfam" id="PF00651">
    <property type="entry name" value="BTB"/>
    <property type="match status" value="1"/>
</dbReference>
<keyword evidence="4" id="KW-1185">Reference proteome</keyword>
<proteinExistence type="predicted"/>
<dbReference type="OrthoDB" id="1022638at2759"/>
<dbReference type="eggNOG" id="ENOG502TFX0">
    <property type="taxonomic scope" value="Eukaryota"/>
</dbReference>
<dbReference type="Proteomes" id="UP000019473">
    <property type="component" value="Unassembled WGS sequence"/>
</dbReference>
<feature type="domain" description="BTB" evidence="2">
    <location>
        <begin position="83"/>
        <end position="147"/>
    </location>
</feature>
<dbReference type="PANTHER" id="PTHR47843">
    <property type="entry name" value="BTB DOMAIN-CONTAINING PROTEIN-RELATED"/>
    <property type="match status" value="1"/>
</dbReference>
<dbReference type="HOGENOM" id="CLU_071626_0_0_1"/>
<dbReference type="PROSITE" id="PS50097">
    <property type="entry name" value="BTB"/>
    <property type="match status" value="1"/>
</dbReference>
<dbReference type="SMART" id="SM00225">
    <property type="entry name" value="BTB"/>
    <property type="match status" value="1"/>
</dbReference>
<evidence type="ECO:0000313" key="3">
    <source>
        <dbReference type="EMBL" id="EXJ63002.1"/>
    </source>
</evidence>
<dbReference type="STRING" id="1182544.W9W4J6"/>
<dbReference type="RefSeq" id="XP_007755656.1">
    <property type="nucleotide sequence ID" value="XM_007757466.1"/>
</dbReference>
<dbReference type="InterPro" id="IPR011333">
    <property type="entry name" value="SKP1/BTB/POZ_sf"/>
</dbReference>
<dbReference type="AlphaFoldDB" id="W9W4J6"/>
<evidence type="ECO:0000259" key="2">
    <source>
        <dbReference type="PROSITE" id="PS50097"/>
    </source>
</evidence>
<dbReference type="SUPFAM" id="SSF54695">
    <property type="entry name" value="POZ domain"/>
    <property type="match status" value="1"/>
</dbReference>
<gene>
    <name evidence="3" type="ORF">A1O7_03446</name>
</gene>
<evidence type="ECO:0000313" key="4">
    <source>
        <dbReference type="Proteomes" id="UP000019473"/>
    </source>
</evidence>
<sequence length="294" mass="33047">MAVLPGRRYGEPAWRNTALHSEDDRALGHNGSYEEDRLGKQDPMHAAPMDSKISTLRERTPMSTFKSAVVHFDSPAYLIDKTAVVTVVVGLSPERCWVVHEQLLTSASRFVKTALTPGFRESEERTIRLPEEDPDVFDLFVNYLYTSTTGGLSLDMRLRLYVLADRLQAVVLGDSIRATLDGITCRFLSEAQLEYVLEHTRPGDLLRRSCILRLGEVIRAGPYFLLSDGFARLLCEKYAGEIFADMINKYDQIIMEPAEEDGSTVMSLLTPDVLAGPKVQDEPEAYRRLSGQDR</sequence>
<comment type="caution">
    <text evidence="3">The sequence shown here is derived from an EMBL/GenBank/DDBJ whole genome shotgun (WGS) entry which is preliminary data.</text>
</comment>
<dbReference type="VEuPathDB" id="FungiDB:A1O7_03446"/>
<dbReference type="EMBL" id="AMGW01000002">
    <property type="protein sequence ID" value="EXJ63002.1"/>
    <property type="molecule type" value="Genomic_DNA"/>
</dbReference>
<protein>
    <recommendedName>
        <fullName evidence="2">BTB domain-containing protein</fullName>
    </recommendedName>
</protein>
<dbReference type="InterPro" id="IPR000210">
    <property type="entry name" value="BTB/POZ_dom"/>
</dbReference>
<organism evidence="3 4">
    <name type="scientific">Cladophialophora yegresii CBS 114405</name>
    <dbReference type="NCBI Taxonomy" id="1182544"/>
    <lineage>
        <taxon>Eukaryota</taxon>
        <taxon>Fungi</taxon>
        <taxon>Dikarya</taxon>
        <taxon>Ascomycota</taxon>
        <taxon>Pezizomycotina</taxon>
        <taxon>Eurotiomycetes</taxon>
        <taxon>Chaetothyriomycetidae</taxon>
        <taxon>Chaetothyriales</taxon>
        <taxon>Herpotrichiellaceae</taxon>
        <taxon>Cladophialophora</taxon>
    </lineage>
</organism>
<dbReference type="CDD" id="cd18186">
    <property type="entry name" value="BTB_POZ_ZBTB_KLHL-like"/>
    <property type="match status" value="1"/>
</dbReference>
<dbReference type="GeneID" id="19178041"/>
<accession>W9W4J6</accession>
<reference evidence="3 4" key="1">
    <citation type="submission" date="2013-03" db="EMBL/GenBank/DDBJ databases">
        <title>The Genome Sequence of Cladophialophora yegresii CBS 114405.</title>
        <authorList>
            <consortium name="The Broad Institute Genomics Platform"/>
            <person name="Cuomo C."/>
            <person name="de Hoog S."/>
            <person name="Gorbushina A."/>
            <person name="Walker B."/>
            <person name="Young S.K."/>
            <person name="Zeng Q."/>
            <person name="Gargeya S."/>
            <person name="Fitzgerald M."/>
            <person name="Haas B."/>
            <person name="Abouelleil A."/>
            <person name="Allen A.W."/>
            <person name="Alvarado L."/>
            <person name="Arachchi H.M."/>
            <person name="Berlin A.M."/>
            <person name="Chapman S.B."/>
            <person name="Gainer-Dewar J."/>
            <person name="Goldberg J."/>
            <person name="Griggs A."/>
            <person name="Gujja S."/>
            <person name="Hansen M."/>
            <person name="Howarth C."/>
            <person name="Imamovic A."/>
            <person name="Ireland A."/>
            <person name="Larimer J."/>
            <person name="McCowan C."/>
            <person name="Murphy C."/>
            <person name="Pearson M."/>
            <person name="Poon T.W."/>
            <person name="Priest M."/>
            <person name="Roberts A."/>
            <person name="Saif S."/>
            <person name="Shea T."/>
            <person name="Sisk P."/>
            <person name="Sykes S."/>
            <person name="Wortman J."/>
            <person name="Nusbaum C."/>
            <person name="Birren B."/>
        </authorList>
    </citation>
    <scope>NUCLEOTIDE SEQUENCE [LARGE SCALE GENOMIC DNA]</scope>
    <source>
        <strain evidence="3 4">CBS 114405</strain>
    </source>
</reference>
<dbReference type="Gene3D" id="3.30.710.10">
    <property type="entry name" value="Potassium Channel Kv1.1, Chain A"/>
    <property type="match status" value="1"/>
</dbReference>